<dbReference type="GO" id="GO:0055085">
    <property type="term" value="P:transmembrane transport"/>
    <property type="evidence" value="ECO:0007669"/>
    <property type="project" value="InterPro"/>
</dbReference>
<dbReference type="NCBIfam" id="TIGR01098">
    <property type="entry name" value="3A0109s03R"/>
    <property type="match status" value="1"/>
</dbReference>
<dbReference type="AlphaFoldDB" id="A0A0C1MYI1"/>
<evidence type="ECO:0000256" key="1">
    <source>
        <dbReference type="ARBA" id="ARBA00007162"/>
    </source>
</evidence>
<dbReference type="InterPro" id="IPR005770">
    <property type="entry name" value="PhnD"/>
</dbReference>
<dbReference type="EMBL" id="JHEG04000001">
    <property type="protein sequence ID" value="KAF3889107.1"/>
    <property type="molecule type" value="Genomic_DNA"/>
</dbReference>
<dbReference type="Proteomes" id="UP000029738">
    <property type="component" value="Unassembled WGS sequence"/>
</dbReference>
<dbReference type="PANTHER" id="PTHR35841:SF1">
    <property type="entry name" value="PHOSPHONATES-BINDING PERIPLASMIC PROTEIN"/>
    <property type="match status" value="1"/>
</dbReference>
<keyword evidence="5" id="KW-1185">Reference proteome</keyword>
<evidence type="ECO:0000256" key="2">
    <source>
        <dbReference type="ARBA" id="ARBA00022729"/>
    </source>
</evidence>
<dbReference type="PANTHER" id="PTHR35841">
    <property type="entry name" value="PHOSPHONATES-BINDING PERIPLASMIC PROTEIN"/>
    <property type="match status" value="1"/>
</dbReference>
<comment type="caution">
    <text evidence="4">The sequence shown here is derived from an EMBL/GenBank/DDBJ whole genome shotgun (WGS) entry which is preliminary data.</text>
</comment>
<reference evidence="3" key="2">
    <citation type="submission" date="2019-11" db="EMBL/GenBank/DDBJ databases">
        <title>Improved Assembly of Tolypothrix boutellei genome.</title>
        <authorList>
            <person name="Sarangi A.N."/>
            <person name="Mukherjee M."/>
            <person name="Ghosh S."/>
            <person name="Singh D."/>
            <person name="Das A."/>
            <person name="Kant S."/>
            <person name="Prusty A."/>
            <person name="Tripathy S."/>
        </authorList>
    </citation>
    <scope>NUCLEOTIDE SEQUENCE</scope>
    <source>
        <strain evidence="3">VB521301</strain>
    </source>
</reference>
<name>A0A0C1MYI1_9CYAN</name>
<sequence>MSVRKKGLLGVGAAFLATTGLVAGSFGSWQAVANSKPERKQETLLAQTAQKSLTVIFPSRSDSTDLQTKANAVAAFLSKEVGMPVEALVGDDTAAVEALRGNKADIAFLSSRPALKAEQLANARLYLAEVRPTYSGKYTYNSVFVVPKDSSLKTLTSGKATLEQLRGKKMAFTSPTSGSGFIFPVGEMVKQKLVPNRDRLDTFFSQVSYGGNYSKALQAVLRGQADVAAVSEYALNAPYITEAEKNQLRVLYKISGVPAHGVAIDDDVPAPIREKIITAMLKLNEPQNNQILRNLYNSTELVKVNHEAHLKPIREALKNAGVEP</sequence>
<evidence type="ECO:0000313" key="3">
    <source>
        <dbReference type="EMBL" id="KAF3889107.1"/>
    </source>
</evidence>
<evidence type="ECO:0000313" key="5">
    <source>
        <dbReference type="Proteomes" id="UP000029738"/>
    </source>
</evidence>
<dbReference type="STRING" id="1479485.DA73_0240735"/>
<dbReference type="EMBL" id="JHEG02000059">
    <property type="protein sequence ID" value="KIE07422.1"/>
    <property type="molecule type" value="Genomic_DNA"/>
</dbReference>
<evidence type="ECO:0000313" key="4">
    <source>
        <dbReference type="EMBL" id="KIE07422.1"/>
    </source>
</evidence>
<accession>A0A0C1MYI1</accession>
<gene>
    <name evidence="4" type="ORF">DA73_0240735</name>
    <name evidence="3" type="ORF">DA73_0400029230</name>
</gene>
<dbReference type="OrthoDB" id="9776786at2"/>
<protein>
    <submittedName>
        <fullName evidence="3 4">Phosphonate ABC transporter substrate-binding protein</fullName>
    </submittedName>
</protein>
<comment type="similarity">
    <text evidence="1">Belongs to the phosphate/phosphite/phosphonate binding protein family.</text>
</comment>
<reference evidence="4" key="1">
    <citation type="journal article" date="2015" name="Genome Announc.">
        <title>Draft Genome Sequence of Tolypothrix boutellei Strain VB521301.</title>
        <authorList>
            <person name="Chandrababunaidu M.M."/>
            <person name="Singh D."/>
            <person name="Sen D."/>
            <person name="Bhan S."/>
            <person name="Das S."/>
            <person name="Gupta A."/>
            <person name="Adhikary S.P."/>
            <person name="Tripathy S."/>
        </authorList>
    </citation>
    <scope>NUCLEOTIDE SEQUENCE</scope>
    <source>
        <strain evidence="4">VB521301</strain>
    </source>
</reference>
<dbReference type="GO" id="GO:0043190">
    <property type="term" value="C:ATP-binding cassette (ABC) transporter complex"/>
    <property type="evidence" value="ECO:0007669"/>
    <property type="project" value="InterPro"/>
</dbReference>
<keyword evidence="2" id="KW-0732">Signal</keyword>
<dbReference type="Pfam" id="PF12974">
    <property type="entry name" value="Phosphonate-bd"/>
    <property type="match status" value="1"/>
</dbReference>
<dbReference type="SUPFAM" id="SSF53850">
    <property type="entry name" value="Periplasmic binding protein-like II"/>
    <property type="match status" value="1"/>
</dbReference>
<dbReference type="Gene3D" id="3.40.190.10">
    <property type="entry name" value="Periplasmic binding protein-like II"/>
    <property type="match status" value="2"/>
</dbReference>
<organism evidence="4">
    <name type="scientific">Tolypothrix bouteillei VB521301</name>
    <dbReference type="NCBI Taxonomy" id="1479485"/>
    <lineage>
        <taxon>Bacteria</taxon>
        <taxon>Bacillati</taxon>
        <taxon>Cyanobacteriota</taxon>
        <taxon>Cyanophyceae</taxon>
        <taxon>Nostocales</taxon>
        <taxon>Tolypothrichaceae</taxon>
        <taxon>Tolypothrix</taxon>
    </lineage>
</organism>
<dbReference type="RefSeq" id="WP_038074863.1">
    <property type="nucleotide sequence ID" value="NZ_JHEG04000001.1"/>
</dbReference>
<proteinExistence type="inferred from homology"/>